<protein>
    <submittedName>
        <fullName evidence="11">L,D-transpeptidase family protein</fullName>
    </submittedName>
</protein>
<accession>A0A6L5JTU2</accession>
<dbReference type="EMBL" id="WIXJ01000002">
    <property type="protein sequence ID" value="MQY50813.1"/>
    <property type="molecule type" value="Genomic_DNA"/>
</dbReference>
<evidence type="ECO:0000256" key="1">
    <source>
        <dbReference type="ARBA" id="ARBA00004752"/>
    </source>
</evidence>
<sequence>MSSILDISLAQQTLSLLDADGALLARYAVSTALNGPGERADSGCTPRGWHVIRARIGAGMPENTVFRGRRATGEIYSPALAERFPARDWILTRILWLSGCECGRNRLGAVDTMRRYIYIHGAPDSAAMGVAGSHGCIRMRNADIVELFERVPAYTRVLIRED</sequence>
<dbReference type="GO" id="GO:0071972">
    <property type="term" value="F:peptidoglycan L,D-transpeptidase activity"/>
    <property type="evidence" value="ECO:0007669"/>
    <property type="project" value="TreeGrafter"/>
</dbReference>
<dbReference type="Pfam" id="PF03734">
    <property type="entry name" value="YkuD"/>
    <property type="match status" value="1"/>
</dbReference>
<comment type="pathway">
    <text evidence="1 9">Cell wall biogenesis; peptidoglycan biosynthesis.</text>
</comment>
<dbReference type="InterPro" id="IPR005490">
    <property type="entry name" value="LD_TPept_cat_dom"/>
</dbReference>
<dbReference type="InterPro" id="IPR038063">
    <property type="entry name" value="Transpep_catalytic_dom"/>
</dbReference>
<reference evidence="11 12" key="1">
    <citation type="submission" date="2019-10" db="EMBL/GenBank/DDBJ databases">
        <title>Whole-genome sequence of the purple nonsulfur photosynthetic bacterium Rhodocyclus tenuis.</title>
        <authorList>
            <person name="Kyndt J.A."/>
            <person name="Meyer T.E."/>
        </authorList>
    </citation>
    <scope>NUCLEOTIDE SEQUENCE [LARGE SCALE GENOMIC DNA]</scope>
    <source>
        <strain evidence="11 12">DSM 110</strain>
    </source>
</reference>
<organism evidence="11 12">
    <name type="scientific">Rhodocyclus tenuis</name>
    <name type="common">Rhodospirillum tenue</name>
    <dbReference type="NCBI Taxonomy" id="1066"/>
    <lineage>
        <taxon>Bacteria</taxon>
        <taxon>Pseudomonadati</taxon>
        <taxon>Pseudomonadota</taxon>
        <taxon>Betaproteobacteria</taxon>
        <taxon>Rhodocyclales</taxon>
        <taxon>Rhodocyclaceae</taxon>
        <taxon>Rhodocyclus</taxon>
    </lineage>
</organism>
<dbReference type="GO" id="GO:0016757">
    <property type="term" value="F:glycosyltransferase activity"/>
    <property type="evidence" value="ECO:0007669"/>
    <property type="project" value="UniProtKB-KW"/>
</dbReference>
<evidence type="ECO:0000313" key="12">
    <source>
        <dbReference type="Proteomes" id="UP000480275"/>
    </source>
</evidence>
<dbReference type="PANTHER" id="PTHR30582">
    <property type="entry name" value="L,D-TRANSPEPTIDASE"/>
    <property type="match status" value="1"/>
</dbReference>
<dbReference type="SUPFAM" id="SSF141523">
    <property type="entry name" value="L,D-transpeptidase catalytic domain-like"/>
    <property type="match status" value="1"/>
</dbReference>
<evidence type="ECO:0000256" key="7">
    <source>
        <dbReference type="ARBA" id="ARBA00022984"/>
    </source>
</evidence>
<dbReference type="GO" id="GO:0071555">
    <property type="term" value="P:cell wall organization"/>
    <property type="evidence" value="ECO:0007669"/>
    <property type="project" value="UniProtKB-UniRule"/>
</dbReference>
<evidence type="ECO:0000259" key="10">
    <source>
        <dbReference type="PROSITE" id="PS52029"/>
    </source>
</evidence>
<dbReference type="GO" id="GO:0018104">
    <property type="term" value="P:peptidoglycan-protein cross-linking"/>
    <property type="evidence" value="ECO:0007669"/>
    <property type="project" value="TreeGrafter"/>
</dbReference>
<feature type="domain" description="L,D-TPase catalytic" evidence="10">
    <location>
        <begin position="3"/>
        <end position="160"/>
    </location>
</feature>
<keyword evidence="3" id="KW-0328">Glycosyltransferase</keyword>
<feature type="active site" description="Nucleophile" evidence="9">
    <location>
        <position position="136"/>
    </location>
</feature>
<dbReference type="UniPathway" id="UPA00219"/>
<keyword evidence="8 9" id="KW-0961">Cell wall biogenesis/degradation</keyword>
<evidence type="ECO:0000256" key="4">
    <source>
        <dbReference type="ARBA" id="ARBA00022679"/>
    </source>
</evidence>
<dbReference type="OrthoDB" id="9787225at2"/>
<dbReference type="CDD" id="cd16913">
    <property type="entry name" value="YkuD_like"/>
    <property type="match status" value="1"/>
</dbReference>
<evidence type="ECO:0000256" key="2">
    <source>
        <dbReference type="ARBA" id="ARBA00005992"/>
    </source>
</evidence>
<dbReference type="InterPro" id="IPR050979">
    <property type="entry name" value="LD-transpeptidase"/>
</dbReference>
<gene>
    <name evidence="11" type="ORF">GHK24_03335</name>
</gene>
<comment type="similarity">
    <text evidence="2">Belongs to the YkuD family.</text>
</comment>
<dbReference type="GO" id="GO:0005576">
    <property type="term" value="C:extracellular region"/>
    <property type="evidence" value="ECO:0007669"/>
    <property type="project" value="TreeGrafter"/>
</dbReference>
<comment type="caution">
    <text evidence="11">The sequence shown here is derived from an EMBL/GenBank/DDBJ whole genome shotgun (WGS) entry which is preliminary data.</text>
</comment>
<keyword evidence="6 9" id="KW-0133">Cell shape</keyword>
<keyword evidence="7 9" id="KW-0573">Peptidoglycan synthesis</keyword>
<evidence type="ECO:0000256" key="3">
    <source>
        <dbReference type="ARBA" id="ARBA00022676"/>
    </source>
</evidence>
<dbReference type="Gene3D" id="2.40.440.10">
    <property type="entry name" value="L,D-transpeptidase catalytic domain-like"/>
    <property type="match status" value="1"/>
</dbReference>
<evidence type="ECO:0000256" key="8">
    <source>
        <dbReference type="ARBA" id="ARBA00023316"/>
    </source>
</evidence>
<dbReference type="PANTHER" id="PTHR30582:SF24">
    <property type="entry name" value="L,D-TRANSPEPTIDASE ERFK_SRFK-RELATED"/>
    <property type="match status" value="1"/>
</dbReference>
<evidence type="ECO:0000256" key="5">
    <source>
        <dbReference type="ARBA" id="ARBA00022801"/>
    </source>
</evidence>
<evidence type="ECO:0000256" key="6">
    <source>
        <dbReference type="ARBA" id="ARBA00022960"/>
    </source>
</evidence>
<dbReference type="AlphaFoldDB" id="A0A6L5JTU2"/>
<proteinExistence type="inferred from homology"/>
<keyword evidence="5" id="KW-0378">Hydrolase</keyword>
<dbReference type="Proteomes" id="UP000480275">
    <property type="component" value="Unassembled WGS sequence"/>
</dbReference>
<dbReference type="GO" id="GO:0008360">
    <property type="term" value="P:regulation of cell shape"/>
    <property type="evidence" value="ECO:0007669"/>
    <property type="project" value="UniProtKB-UniRule"/>
</dbReference>
<keyword evidence="4" id="KW-0808">Transferase</keyword>
<evidence type="ECO:0000313" key="11">
    <source>
        <dbReference type="EMBL" id="MQY50813.1"/>
    </source>
</evidence>
<name>A0A6L5JTU2_RHOTE</name>
<dbReference type="PROSITE" id="PS52029">
    <property type="entry name" value="LD_TPASE"/>
    <property type="match status" value="1"/>
</dbReference>
<evidence type="ECO:0000256" key="9">
    <source>
        <dbReference type="PROSITE-ProRule" id="PRU01373"/>
    </source>
</evidence>
<feature type="active site" description="Proton donor/acceptor" evidence="9">
    <location>
        <position position="120"/>
    </location>
</feature>